<comment type="similarity">
    <text evidence="9">Belongs to the glycosyltransferase group 1 family.</text>
</comment>
<feature type="site" description="Transition state stabilizer" evidence="8">
    <location>
        <position position="116"/>
    </location>
</feature>
<dbReference type="InterPro" id="IPR007507">
    <property type="entry name" value="Glycos_transf_N"/>
</dbReference>
<evidence type="ECO:0000256" key="6">
    <source>
        <dbReference type="ARBA" id="ARBA00049183"/>
    </source>
</evidence>
<dbReference type="OrthoDB" id="9789797at2"/>
<accession>A0A4Q9JT50</accession>
<evidence type="ECO:0000256" key="9">
    <source>
        <dbReference type="RuleBase" id="RU365103"/>
    </source>
</evidence>
<feature type="transmembrane region" description="Helical" evidence="9">
    <location>
        <begin position="6"/>
        <end position="26"/>
    </location>
</feature>
<reference evidence="11 12" key="1">
    <citation type="submission" date="2018-07" db="EMBL/GenBank/DDBJ databases">
        <title>Campylobacter zealandensis sp. nov., isolated from birds and water in New Zealand.</title>
        <authorList>
            <person name="Wilkinson D.A."/>
            <person name="Biggs P.J."/>
            <person name="French N.P."/>
            <person name="Midwinter A.C."/>
        </authorList>
    </citation>
    <scope>NUCLEOTIDE SEQUENCE [LARGE SCALE GENOMIC DNA]</scope>
    <source>
        <strain evidence="11 12">B423b</strain>
    </source>
</reference>
<comment type="function">
    <text evidence="9">Involved in lipopolysaccharide (LPS) biosynthesis. Catalyzes the transfer of 3-deoxy-D-manno-octulosonate (Kdo) residue(s) from CMP-Kdo to lipid IV(A), the tetraacyldisaccharide-1,4'-bisphosphate precursor of lipid A.</text>
</comment>
<organism evidence="11 12">
    <name type="scientific">Campylobacter novaezeelandiae</name>
    <dbReference type="NCBI Taxonomy" id="2267891"/>
    <lineage>
        <taxon>Bacteria</taxon>
        <taxon>Pseudomonadati</taxon>
        <taxon>Campylobacterota</taxon>
        <taxon>Epsilonproteobacteria</taxon>
        <taxon>Campylobacterales</taxon>
        <taxon>Campylobacteraceae</taxon>
        <taxon>Campylobacter</taxon>
    </lineage>
</organism>
<comment type="pathway">
    <text evidence="1 9">Bacterial outer membrane biogenesis; LPS core biosynthesis.</text>
</comment>
<dbReference type="Proteomes" id="UP000292583">
    <property type="component" value="Unassembled WGS sequence"/>
</dbReference>
<keyword evidence="12" id="KW-1185">Reference proteome</keyword>
<evidence type="ECO:0000256" key="8">
    <source>
        <dbReference type="PIRSR" id="PIRSR639901-2"/>
    </source>
</evidence>
<dbReference type="Gene3D" id="3.40.50.2000">
    <property type="entry name" value="Glycogen Phosphorylase B"/>
    <property type="match status" value="1"/>
</dbReference>
<comment type="subcellular location">
    <subcellularLocation>
        <location evidence="9">Cell membrane</location>
    </subcellularLocation>
</comment>
<sequence>MIIFYYLLTWIVYILLAIPLFFLSFLKVKYKHSLKARFFLYKNLVQNIRDVHFHACSLGEVKSIKDLAFLFDSRITTITQTGYEEAKKFCKSVNYLVFENFIPFWLKPCKVLVIFEAEYWLILILISKLKGAKIILINARISDKSYKNYKRFSFFYKKIFSYIDEIFAQSKEDQKKLVDLGAKNIKIAGNIKINSKIQINKNYEKLDQRLIIFANTHKGEERLLLENFMLRKNEKLIIAPRHPERFEEVTNLLKAKKLDFVKFSSLNLSSSSFKNELKSSILLLDSIGELVNFYAISDVVVLGGSFIEGIGGHNPIEAASFNNILISGIYFHNQKKLYEAVENIYLCSDINELDDKIHKLHKKAKINQKSNLNIIIESIKEGINARKSL</sequence>
<dbReference type="AlphaFoldDB" id="A0A4Q9JT50"/>
<dbReference type="NCBIfam" id="NF004389">
    <property type="entry name" value="PRK05749.1-5"/>
    <property type="match status" value="1"/>
</dbReference>
<evidence type="ECO:0000256" key="3">
    <source>
        <dbReference type="ARBA" id="ARBA00019077"/>
    </source>
</evidence>
<evidence type="ECO:0000256" key="2">
    <source>
        <dbReference type="ARBA" id="ARBA00012621"/>
    </source>
</evidence>
<dbReference type="UniPathway" id="UPA00958"/>
<keyword evidence="9" id="KW-1003">Cell membrane</keyword>
<keyword evidence="9" id="KW-0472">Membrane</keyword>
<evidence type="ECO:0000313" key="12">
    <source>
        <dbReference type="Proteomes" id="UP000292583"/>
    </source>
</evidence>
<dbReference type="Pfam" id="PF04413">
    <property type="entry name" value="Glycos_transf_N"/>
    <property type="match status" value="1"/>
</dbReference>
<evidence type="ECO:0000256" key="1">
    <source>
        <dbReference type="ARBA" id="ARBA00004713"/>
    </source>
</evidence>
<protein>
    <recommendedName>
        <fullName evidence="3 9">3-deoxy-D-manno-octulosonic acid transferase</fullName>
        <shortName evidence="9">Kdo transferase</shortName>
        <ecNumber evidence="2 9">2.4.99.12</ecNumber>
    </recommendedName>
    <alternativeName>
        <fullName evidence="5 9">Lipid IV(A) 3-deoxy-D-manno-octulosonic acid transferase</fullName>
    </alternativeName>
</protein>
<comment type="caution">
    <text evidence="11">The sequence shown here is derived from an EMBL/GenBank/DDBJ whole genome shotgun (WGS) entry which is preliminary data.</text>
</comment>
<dbReference type="Gene3D" id="3.40.50.11720">
    <property type="entry name" value="3-Deoxy-D-manno-octulosonic-acid transferase, N-terminal domain"/>
    <property type="match status" value="1"/>
</dbReference>
<dbReference type="PANTHER" id="PTHR42755">
    <property type="entry name" value="3-DEOXY-MANNO-OCTULOSONATE CYTIDYLYLTRANSFERASE"/>
    <property type="match status" value="1"/>
</dbReference>
<feature type="active site" description="Proton acceptor" evidence="7">
    <location>
        <position position="60"/>
    </location>
</feature>
<name>A0A4Q9JT50_9BACT</name>
<evidence type="ECO:0000256" key="4">
    <source>
        <dbReference type="ARBA" id="ARBA00022679"/>
    </source>
</evidence>
<dbReference type="InterPro" id="IPR038107">
    <property type="entry name" value="Glycos_transf_N_sf"/>
</dbReference>
<keyword evidence="4 9" id="KW-0808">Transferase</keyword>
<dbReference type="GO" id="GO:0005886">
    <property type="term" value="C:plasma membrane"/>
    <property type="evidence" value="ECO:0007669"/>
    <property type="project" value="UniProtKB-SubCell"/>
</dbReference>
<dbReference type="GO" id="GO:0009244">
    <property type="term" value="P:lipopolysaccharide core region biosynthetic process"/>
    <property type="evidence" value="ECO:0007669"/>
    <property type="project" value="UniProtKB-UniRule"/>
</dbReference>
<comment type="catalytic activity">
    <reaction evidence="6 9">
        <text>lipid IVA (E. coli) + CMP-3-deoxy-beta-D-manno-octulosonate = alpha-Kdo-(2-&gt;6)-lipid IVA (E. coli) + CMP + H(+)</text>
        <dbReference type="Rhea" id="RHEA:28066"/>
        <dbReference type="ChEBI" id="CHEBI:15378"/>
        <dbReference type="ChEBI" id="CHEBI:58603"/>
        <dbReference type="ChEBI" id="CHEBI:60364"/>
        <dbReference type="ChEBI" id="CHEBI:60377"/>
        <dbReference type="ChEBI" id="CHEBI:85987"/>
        <dbReference type="EC" id="2.4.99.12"/>
    </reaction>
</comment>
<dbReference type="GO" id="GO:0043842">
    <property type="term" value="F:Kdo transferase activity"/>
    <property type="evidence" value="ECO:0007669"/>
    <property type="project" value="UniProtKB-EC"/>
</dbReference>
<dbReference type="EMBL" id="QPGR01000021">
    <property type="protein sequence ID" value="TBR78649.1"/>
    <property type="molecule type" value="Genomic_DNA"/>
</dbReference>
<evidence type="ECO:0000259" key="10">
    <source>
        <dbReference type="Pfam" id="PF04413"/>
    </source>
</evidence>
<keyword evidence="9" id="KW-1133">Transmembrane helix</keyword>
<gene>
    <name evidence="11" type="ORF">DU473_07825</name>
</gene>
<keyword evidence="9" id="KW-0448">Lipopolysaccharide biosynthesis</keyword>
<keyword evidence="9" id="KW-0812">Transmembrane</keyword>
<dbReference type="InterPro" id="IPR039901">
    <property type="entry name" value="Kdotransferase"/>
</dbReference>
<dbReference type="EC" id="2.4.99.12" evidence="2 9"/>
<feature type="site" description="Transition state stabilizer" evidence="8">
    <location>
        <position position="192"/>
    </location>
</feature>
<dbReference type="PANTHER" id="PTHR42755:SF1">
    <property type="entry name" value="3-DEOXY-D-MANNO-OCTULOSONIC ACID TRANSFERASE, MITOCHONDRIAL-RELATED"/>
    <property type="match status" value="1"/>
</dbReference>
<evidence type="ECO:0000313" key="11">
    <source>
        <dbReference type="EMBL" id="TBR78649.1"/>
    </source>
</evidence>
<proteinExistence type="inferred from homology"/>
<feature type="domain" description="3-deoxy-D-manno-octulosonic-acid transferase N-terminal" evidence="10">
    <location>
        <begin position="33"/>
        <end position="194"/>
    </location>
</feature>
<evidence type="ECO:0000256" key="5">
    <source>
        <dbReference type="ARBA" id="ARBA00031445"/>
    </source>
</evidence>
<dbReference type="GO" id="GO:0009245">
    <property type="term" value="P:lipid A biosynthetic process"/>
    <property type="evidence" value="ECO:0007669"/>
    <property type="project" value="TreeGrafter"/>
</dbReference>
<dbReference type="RefSeq" id="WP_131186939.1">
    <property type="nucleotide sequence ID" value="NZ_QPGR01000021.1"/>
</dbReference>
<evidence type="ECO:0000256" key="7">
    <source>
        <dbReference type="PIRSR" id="PIRSR639901-1"/>
    </source>
</evidence>